<dbReference type="InterPro" id="IPR010982">
    <property type="entry name" value="Lambda_DNA-bd_dom_sf"/>
</dbReference>
<name>A0ABV8Z5T4_9ACTN</name>
<dbReference type="PROSITE" id="PS50943">
    <property type="entry name" value="HTH_CROC1"/>
    <property type="match status" value="1"/>
</dbReference>
<dbReference type="Pfam" id="PF13560">
    <property type="entry name" value="HTH_31"/>
    <property type="match status" value="1"/>
</dbReference>
<feature type="domain" description="HTH cro/C1-type" evidence="2">
    <location>
        <begin position="34"/>
        <end position="89"/>
    </location>
</feature>
<protein>
    <submittedName>
        <fullName evidence="3">Helix-turn-helix domain-containing protein</fullName>
    </submittedName>
</protein>
<evidence type="ECO:0000256" key="1">
    <source>
        <dbReference type="SAM" id="MobiDB-lite"/>
    </source>
</evidence>
<dbReference type="RefSeq" id="WP_386351985.1">
    <property type="nucleotide sequence ID" value="NZ_JBHSFG010000087.1"/>
</dbReference>
<sequence>MLARQTSSAGDQEEGAMPPRSNPTARQERLGAELRKMRERAGISARAAAALLGSNPMHQSHVETGRSGISEDRLRRLATHCACDDAAYVEALVAVATERGKGWWEEYRGIVAPSGLNLAELEQHAESVQTFQMAHVPGLFQTEDHMRAMFRYVSPDWPQEDLNAHVAFRSRRQQIITGEHATPYEAVIHEAALRILVGGRKTTRAQLEHILELSDLDNVTVRVLPFATEDFAGAGHSMLYVRGAVPQLDTVQLDTAHGGEFLDSEPRLKQYRKRYERVASTALEPGPSRDFITQILQEL</sequence>
<comment type="caution">
    <text evidence="3">The sequence shown here is derived from an EMBL/GenBank/DDBJ whole genome shotgun (WGS) entry which is preliminary data.</text>
</comment>
<feature type="compositionally biased region" description="Polar residues" evidence="1">
    <location>
        <begin position="1"/>
        <end position="10"/>
    </location>
</feature>
<feature type="region of interest" description="Disordered" evidence="1">
    <location>
        <begin position="1"/>
        <end position="28"/>
    </location>
</feature>
<reference evidence="4" key="1">
    <citation type="journal article" date="2019" name="Int. J. Syst. Evol. Microbiol.">
        <title>The Global Catalogue of Microorganisms (GCM) 10K type strain sequencing project: providing services to taxonomists for standard genome sequencing and annotation.</title>
        <authorList>
            <consortium name="The Broad Institute Genomics Platform"/>
            <consortium name="The Broad Institute Genome Sequencing Center for Infectious Disease"/>
            <person name="Wu L."/>
            <person name="Ma J."/>
        </authorList>
    </citation>
    <scope>NUCLEOTIDE SEQUENCE [LARGE SCALE GENOMIC DNA]</scope>
    <source>
        <strain evidence="4">DT43</strain>
    </source>
</reference>
<dbReference type="CDD" id="cd00093">
    <property type="entry name" value="HTH_XRE"/>
    <property type="match status" value="1"/>
</dbReference>
<keyword evidence="4" id="KW-1185">Reference proteome</keyword>
<dbReference type="Proteomes" id="UP001596012">
    <property type="component" value="Unassembled WGS sequence"/>
</dbReference>
<dbReference type="Pfam" id="PF19054">
    <property type="entry name" value="DUF5753"/>
    <property type="match status" value="1"/>
</dbReference>
<gene>
    <name evidence="3" type="ORF">ACFPH6_40775</name>
</gene>
<proteinExistence type="predicted"/>
<evidence type="ECO:0000313" key="3">
    <source>
        <dbReference type="EMBL" id="MFC4470761.1"/>
    </source>
</evidence>
<dbReference type="InterPro" id="IPR043917">
    <property type="entry name" value="DUF5753"/>
</dbReference>
<evidence type="ECO:0000259" key="2">
    <source>
        <dbReference type="PROSITE" id="PS50943"/>
    </source>
</evidence>
<accession>A0ABV8Z5T4</accession>
<dbReference type="EMBL" id="JBHSFG010000087">
    <property type="protein sequence ID" value="MFC4470761.1"/>
    <property type="molecule type" value="Genomic_DNA"/>
</dbReference>
<evidence type="ECO:0000313" key="4">
    <source>
        <dbReference type="Proteomes" id="UP001596012"/>
    </source>
</evidence>
<dbReference type="InterPro" id="IPR001387">
    <property type="entry name" value="Cro/C1-type_HTH"/>
</dbReference>
<dbReference type="Gene3D" id="1.10.260.40">
    <property type="entry name" value="lambda repressor-like DNA-binding domains"/>
    <property type="match status" value="1"/>
</dbReference>
<organism evidence="3 4">
    <name type="scientific">Streptomyces xiangluensis</name>
    <dbReference type="NCBI Taxonomy" id="2665720"/>
    <lineage>
        <taxon>Bacteria</taxon>
        <taxon>Bacillati</taxon>
        <taxon>Actinomycetota</taxon>
        <taxon>Actinomycetes</taxon>
        <taxon>Kitasatosporales</taxon>
        <taxon>Streptomycetaceae</taxon>
        <taxon>Streptomyces</taxon>
    </lineage>
</organism>
<dbReference type="SUPFAM" id="SSF47413">
    <property type="entry name" value="lambda repressor-like DNA-binding domains"/>
    <property type="match status" value="1"/>
</dbReference>
<dbReference type="SMART" id="SM00530">
    <property type="entry name" value="HTH_XRE"/>
    <property type="match status" value="1"/>
</dbReference>